<dbReference type="NCBIfam" id="TIGR00165">
    <property type="entry name" value="S18"/>
    <property type="match status" value="1"/>
</dbReference>
<evidence type="ECO:0000313" key="7">
    <source>
        <dbReference type="EMBL" id="KAJ7094617.1"/>
    </source>
</evidence>
<dbReference type="Proteomes" id="UP001222325">
    <property type="component" value="Unassembled WGS sequence"/>
</dbReference>
<dbReference type="InterPro" id="IPR001648">
    <property type="entry name" value="Ribosomal_bS18"/>
</dbReference>
<dbReference type="GO" id="GO:0032543">
    <property type="term" value="P:mitochondrial translation"/>
    <property type="evidence" value="ECO:0007669"/>
    <property type="project" value="TreeGrafter"/>
</dbReference>
<evidence type="ECO:0000256" key="3">
    <source>
        <dbReference type="ARBA" id="ARBA00023274"/>
    </source>
</evidence>
<accession>A0AAD6U9W2</accession>
<dbReference type="PRINTS" id="PR00974">
    <property type="entry name" value="RIBOSOMALS18"/>
</dbReference>
<dbReference type="Gene3D" id="4.10.640.10">
    <property type="entry name" value="Ribosomal protein S18"/>
    <property type="match status" value="1"/>
</dbReference>
<keyword evidence="3 5" id="KW-0687">Ribonucleoprotein</keyword>
<evidence type="ECO:0000256" key="2">
    <source>
        <dbReference type="ARBA" id="ARBA00022980"/>
    </source>
</evidence>
<keyword evidence="2 5" id="KW-0689">Ribosomal protein</keyword>
<evidence type="ECO:0000313" key="8">
    <source>
        <dbReference type="Proteomes" id="UP001222325"/>
    </source>
</evidence>
<dbReference type="SUPFAM" id="SSF46911">
    <property type="entry name" value="Ribosomal protein S18"/>
    <property type="match status" value="1"/>
</dbReference>
<comment type="caution">
    <text evidence="7">The sequence shown here is derived from an EMBL/GenBank/DDBJ whole genome shotgun (WGS) entry which is preliminary data.</text>
</comment>
<dbReference type="GO" id="GO:0005763">
    <property type="term" value="C:mitochondrial small ribosomal subunit"/>
    <property type="evidence" value="ECO:0007669"/>
    <property type="project" value="TreeGrafter"/>
</dbReference>
<protein>
    <recommendedName>
        <fullName evidence="4">Small ribosomal subunit protein bS18m</fullName>
    </recommendedName>
</protein>
<proteinExistence type="inferred from homology"/>
<sequence>MLSSLRARLRTTRAWTRPVSTSLPRRNDAAADMASLSNVLDKQGDATPPIHQSKPSSTNRPQHEYKPINPNTFIRPYDLSLEGRSWPNRLVKRRANVAPATRDARKQDVFYQLGVDPLKFALHPGILSHFVSELSMIQPRRQTGLTMKSQRRIAKAIRRAKMMGVIPLHSRLQDYGDFVSI</sequence>
<feature type="region of interest" description="Disordered" evidence="6">
    <location>
        <begin position="41"/>
        <end position="69"/>
    </location>
</feature>
<keyword evidence="8" id="KW-1185">Reference proteome</keyword>
<dbReference type="InterPro" id="IPR036870">
    <property type="entry name" value="Ribosomal_bS18_sf"/>
</dbReference>
<comment type="similarity">
    <text evidence="1 5">Belongs to the bacterial ribosomal protein bS18 family.</text>
</comment>
<dbReference type="GO" id="GO:0003735">
    <property type="term" value="F:structural constituent of ribosome"/>
    <property type="evidence" value="ECO:0007669"/>
    <property type="project" value="InterPro"/>
</dbReference>
<evidence type="ECO:0000256" key="6">
    <source>
        <dbReference type="SAM" id="MobiDB-lite"/>
    </source>
</evidence>
<dbReference type="Pfam" id="PF01084">
    <property type="entry name" value="Ribosomal_S18"/>
    <property type="match status" value="1"/>
</dbReference>
<gene>
    <name evidence="7" type="ORF">B0H15DRAFT_830208</name>
</gene>
<dbReference type="PANTHER" id="PTHR13479:SF40">
    <property type="entry name" value="SMALL RIBOSOMAL SUBUNIT PROTEIN BS18M"/>
    <property type="match status" value="1"/>
</dbReference>
<evidence type="ECO:0000256" key="4">
    <source>
        <dbReference type="ARBA" id="ARBA00035264"/>
    </source>
</evidence>
<dbReference type="PANTHER" id="PTHR13479">
    <property type="entry name" value="30S RIBOSOMAL PROTEIN S18"/>
    <property type="match status" value="1"/>
</dbReference>
<evidence type="ECO:0000256" key="1">
    <source>
        <dbReference type="ARBA" id="ARBA00005589"/>
    </source>
</evidence>
<evidence type="ECO:0000256" key="5">
    <source>
        <dbReference type="RuleBase" id="RU003910"/>
    </source>
</evidence>
<dbReference type="GO" id="GO:0070181">
    <property type="term" value="F:small ribosomal subunit rRNA binding"/>
    <property type="evidence" value="ECO:0007669"/>
    <property type="project" value="TreeGrafter"/>
</dbReference>
<name>A0AAD6U9W2_9AGAR</name>
<dbReference type="AlphaFoldDB" id="A0AAD6U9W2"/>
<dbReference type="EMBL" id="JARJCN010000014">
    <property type="protein sequence ID" value="KAJ7094617.1"/>
    <property type="molecule type" value="Genomic_DNA"/>
</dbReference>
<reference evidence="7" key="1">
    <citation type="submission" date="2023-03" db="EMBL/GenBank/DDBJ databases">
        <title>Massive genome expansion in bonnet fungi (Mycena s.s.) driven by repeated elements and novel gene families across ecological guilds.</title>
        <authorList>
            <consortium name="Lawrence Berkeley National Laboratory"/>
            <person name="Harder C.B."/>
            <person name="Miyauchi S."/>
            <person name="Viragh M."/>
            <person name="Kuo A."/>
            <person name="Thoen E."/>
            <person name="Andreopoulos B."/>
            <person name="Lu D."/>
            <person name="Skrede I."/>
            <person name="Drula E."/>
            <person name="Henrissat B."/>
            <person name="Morin E."/>
            <person name="Kohler A."/>
            <person name="Barry K."/>
            <person name="LaButti K."/>
            <person name="Morin E."/>
            <person name="Salamov A."/>
            <person name="Lipzen A."/>
            <person name="Mereny Z."/>
            <person name="Hegedus B."/>
            <person name="Baldrian P."/>
            <person name="Stursova M."/>
            <person name="Weitz H."/>
            <person name="Taylor A."/>
            <person name="Grigoriev I.V."/>
            <person name="Nagy L.G."/>
            <person name="Martin F."/>
            <person name="Kauserud H."/>
        </authorList>
    </citation>
    <scope>NUCLEOTIDE SEQUENCE</scope>
    <source>
        <strain evidence="7">CBHHK173m</strain>
    </source>
</reference>
<organism evidence="7 8">
    <name type="scientific">Mycena belliarum</name>
    <dbReference type="NCBI Taxonomy" id="1033014"/>
    <lineage>
        <taxon>Eukaryota</taxon>
        <taxon>Fungi</taxon>
        <taxon>Dikarya</taxon>
        <taxon>Basidiomycota</taxon>
        <taxon>Agaricomycotina</taxon>
        <taxon>Agaricomycetes</taxon>
        <taxon>Agaricomycetidae</taxon>
        <taxon>Agaricales</taxon>
        <taxon>Marasmiineae</taxon>
        <taxon>Mycenaceae</taxon>
        <taxon>Mycena</taxon>
    </lineage>
</organism>